<evidence type="ECO:0000313" key="2">
    <source>
        <dbReference type="Proteomes" id="UP000664360"/>
    </source>
</evidence>
<evidence type="ECO:0000313" key="1">
    <source>
        <dbReference type="EMBL" id="WYJ78997.1"/>
    </source>
</evidence>
<sequence>MNLEKKQRDKSIDWLLRQAAIHFDGDDQNPHLLATEFNAGLATPETVRLAKGQYLIDNDLGAKYPNMSDIPPGKYWTRWAWGSNDMPGVDNGSFIKLHIYAATSFYKLYVVISGYFGDTYYKNTHTTPNEGNNDGYNPQGWRKLVTERTLFTGSASDPGRVIQLNDEIRYYRNLEITINGNGGQIFKVPVLNRMAFQGLNLSDGNSSTTYFWEIELEQTGSNQLTIRRNDETFINNAGLQGKVPGSVSIGLIKGIN</sequence>
<name>A0ABZ2STU6_9ENTE</name>
<keyword evidence="2" id="KW-1185">Reference proteome</keyword>
<dbReference type="Proteomes" id="UP000664360">
    <property type="component" value="Chromosome"/>
</dbReference>
<protein>
    <submittedName>
        <fullName evidence="1">Uncharacterized protein</fullName>
    </submittedName>
</protein>
<organism evidence="1 2">
    <name type="scientific">Candidatus Enterococcus mangumiae</name>
    <dbReference type="NCBI Taxonomy" id="2230878"/>
    <lineage>
        <taxon>Bacteria</taxon>
        <taxon>Bacillati</taxon>
        <taxon>Bacillota</taxon>
        <taxon>Bacilli</taxon>
        <taxon>Lactobacillales</taxon>
        <taxon>Enterococcaceae</taxon>
        <taxon>Enterococcus</taxon>
    </lineage>
</organism>
<accession>A0ABZ2STU6</accession>
<reference evidence="1 2" key="1">
    <citation type="submission" date="2021-03" db="EMBL/GenBank/DDBJ databases">
        <authorList>
            <person name="Gilmore M.S."/>
            <person name="Schwartzman J."/>
            <person name="Van Tyne D."/>
            <person name="Martin M."/>
            <person name="Earl A.M."/>
            <person name="Manson A.L."/>
            <person name="Straub T."/>
            <person name="Salamzade R."/>
            <person name="Saavedra J."/>
            <person name="Lebreton F."/>
            <person name="Prichula J."/>
            <person name="Schaufler K."/>
            <person name="Gaca A."/>
            <person name="Sgardioli B."/>
            <person name="Wagenaar J."/>
            <person name="Strong T."/>
        </authorList>
    </citation>
    <scope>NUCLEOTIDE SEQUENCE [LARGE SCALE GENOMIC DNA]</scope>
    <source>
        <strain evidence="1 2">DIV1094</strain>
    </source>
</reference>
<dbReference type="EMBL" id="CP147250">
    <property type="protein sequence ID" value="WYJ78997.1"/>
    <property type="molecule type" value="Genomic_DNA"/>
</dbReference>
<proteinExistence type="predicted"/>
<reference evidence="1 2" key="2">
    <citation type="submission" date="2024-03" db="EMBL/GenBank/DDBJ databases">
        <title>The Genome Sequence of Enterococcus sp. DIV1094.</title>
        <authorList>
            <consortium name="The Broad Institute Genomics Platform"/>
            <consortium name="The Broad Institute Microbial Omics Core"/>
            <consortium name="The Broad Institute Genomic Center for Infectious Diseases"/>
            <person name="Earl A."/>
            <person name="Manson A."/>
            <person name="Gilmore M."/>
            <person name="Schwartman J."/>
            <person name="Shea T."/>
            <person name="Abouelleil A."/>
            <person name="Cao P."/>
            <person name="Chapman S."/>
            <person name="Cusick C."/>
            <person name="Young S."/>
            <person name="Neafsey D."/>
            <person name="Nusbaum C."/>
            <person name="Birren B."/>
        </authorList>
    </citation>
    <scope>NUCLEOTIDE SEQUENCE [LARGE SCALE GENOMIC DNA]</scope>
    <source>
        <strain evidence="1 2">DIV1094</strain>
    </source>
</reference>
<dbReference type="RefSeq" id="WP_206854998.1">
    <property type="nucleotide sequence ID" value="NZ_CP147250.1"/>
</dbReference>
<gene>
    <name evidence="1" type="ORF">DOK79_000504</name>
</gene>